<dbReference type="PANTHER" id="PTHR35807">
    <property type="entry name" value="TRANSCRIPTIONAL REGULATOR REDD-RELATED"/>
    <property type="match status" value="1"/>
</dbReference>
<keyword evidence="4" id="KW-0804">Transcription</keyword>
<feature type="DNA-binding region" description="OmpR/PhoB-type" evidence="5">
    <location>
        <begin position="35"/>
        <end position="134"/>
    </location>
</feature>
<comment type="similarity">
    <text evidence="1">Belongs to the AfsR/DnrI/RedD regulatory family.</text>
</comment>
<organism evidence="7 8">
    <name type="scientific">Actinoallomurus vinaceus</name>
    <dbReference type="NCBI Taxonomy" id="1080074"/>
    <lineage>
        <taxon>Bacteria</taxon>
        <taxon>Bacillati</taxon>
        <taxon>Actinomycetota</taxon>
        <taxon>Actinomycetes</taxon>
        <taxon>Streptosporangiales</taxon>
        <taxon>Thermomonosporaceae</taxon>
        <taxon>Actinoallomurus</taxon>
    </lineage>
</organism>
<evidence type="ECO:0000256" key="3">
    <source>
        <dbReference type="ARBA" id="ARBA00023125"/>
    </source>
</evidence>
<dbReference type="Proteomes" id="UP001501442">
    <property type="component" value="Unassembled WGS sequence"/>
</dbReference>
<name>A0ABP8U6R7_9ACTN</name>
<dbReference type="CDD" id="cd15831">
    <property type="entry name" value="BTAD"/>
    <property type="match status" value="1"/>
</dbReference>
<dbReference type="SUPFAM" id="SSF48452">
    <property type="entry name" value="TPR-like"/>
    <property type="match status" value="1"/>
</dbReference>
<dbReference type="InterPro" id="IPR051677">
    <property type="entry name" value="AfsR-DnrI-RedD_regulator"/>
</dbReference>
<keyword evidence="3 5" id="KW-0238">DNA-binding</keyword>
<evidence type="ECO:0000313" key="7">
    <source>
        <dbReference type="EMBL" id="GAA4623722.1"/>
    </source>
</evidence>
<dbReference type="PROSITE" id="PS51755">
    <property type="entry name" value="OMPR_PHOB"/>
    <property type="match status" value="1"/>
</dbReference>
<dbReference type="InterPro" id="IPR001867">
    <property type="entry name" value="OmpR/PhoB-type_DNA-bd"/>
</dbReference>
<protein>
    <recommendedName>
        <fullName evidence="6">OmpR/PhoB-type domain-containing protein</fullName>
    </recommendedName>
</protein>
<evidence type="ECO:0000256" key="2">
    <source>
        <dbReference type="ARBA" id="ARBA00023015"/>
    </source>
</evidence>
<reference evidence="8" key="1">
    <citation type="journal article" date="2019" name="Int. J. Syst. Evol. Microbiol.">
        <title>The Global Catalogue of Microorganisms (GCM) 10K type strain sequencing project: providing services to taxonomists for standard genome sequencing and annotation.</title>
        <authorList>
            <consortium name="The Broad Institute Genomics Platform"/>
            <consortium name="The Broad Institute Genome Sequencing Center for Infectious Disease"/>
            <person name="Wu L."/>
            <person name="Ma J."/>
        </authorList>
    </citation>
    <scope>NUCLEOTIDE SEQUENCE [LARGE SCALE GENOMIC DNA]</scope>
    <source>
        <strain evidence="8">JCM 17939</strain>
    </source>
</reference>
<dbReference type="InterPro" id="IPR016032">
    <property type="entry name" value="Sig_transdc_resp-reg_C-effctor"/>
</dbReference>
<dbReference type="InterPro" id="IPR036388">
    <property type="entry name" value="WH-like_DNA-bd_sf"/>
</dbReference>
<evidence type="ECO:0000256" key="1">
    <source>
        <dbReference type="ARBA" id="ARBA00005820"/>
    </source>
</evidence>
<dbReference type="Pfam" id="PF00486">
    <property type="entry name" value="Trans_reg_C"/>
    <property type="match status" value="1"/>
</dbReference>
<dbReference type="SMART" id="SM00862">
    <property type="entry name" value="Trans_reg_C"/>
    <property type="match status" value="1"/>
</dbReference>
<accession>A0ABP8U6R7</accession>
<dbReference type="SUPFAM" id="SSF46894">
    <property type="entry name" value="C-terminal effector domain of the bipartite response regulators"/>
    <property type="match status" value="1"/>
</dbReference>
<dbReference type="EMBL" id="BAABHK010000002">
    <property type="protein sequence ID" value="GAA4623722.1"/>
    <property type="molecule type" value="Genomic_DNA"/>
</dbReference>
<dbReference type="Pfam" id="PF03704">
    <property type="entry name" value="BTAD"/>
    <property type="match status" value="1"/>
</dbReference>
<evidence type="ECO:0000256" key="4">
    <source>
        <dbReference type="ARBA" id="ARBA00023163"/>
    </source>
</evidence>
<keyword evidence="2" id="KW-0805">Transcription regulation</keyword>
<comment type="caution">
    <text evidence="7">The sequence shown here is derived from an EMBL/GenBank/DDBJ whole genome shotgun (WGS) entry which is preliminary data.</text>
</comment>
<gene>
    <name evidence="7" type="ORF">GCM10023196_021040</name>
</gene>
<dbReference type="PANTHER" id="PTHR35807:SF1">
    <property type="entry name" value="TRANSCRIPTIONAL REGULATOR REDD"/>
    <property type="match status" value="1"/>
</dbReference>
<dbReference type="Gene3D" id="1.10.10.10">
    <property type="entry name" value="Winged helix-like DNA-binding domain superfamily/Winged helix DNA-binding domain"/>
    <property type="match status" value="1"/>
</dbReference>
<sequence length="298" mass="32533">MLLCVNLKKASTDPPPTAGQPTFDANASRIACDTSGSPAVHRPSFRILGPLEVTADGCRVPVPAGKQRTLLATLLLGANQIVSLDELTERLWDDSPPRRPRGAVHTYVTRLRQTLGRPTAGLIHTSAAGYLIEVSPADLDLIRFRELVARARAAGKRGDIAGESADLAEALSLWRGPVLPDVRSDSLHRDVVPCLIEERLRALDRRHEADLALGRHDRLIGELRALTGRHPLHERFWRHLMLALCRCGRSAEALEAYAAMSACLRDRLGVCPGPETRDLHTAILRGVPLVAVRSDSKV</sequence>
<feature type="domain" description="OmpR/PhoB-type" evidence="6">
    <location>
        <begin position="35"/>
        <end position="134"/>
    </location>
</feature>
<dbReference type="Gene3D" id="1.25.40.10">
    <property type="entry name" value="Tetratricopeptide repeat domain"/>
    <property type="match status" value="1"/>
</dbReference>
<evidence type="ECO:0000259" key="6">
    <source>
        <dbReference type="PROSITE" id="PS51755"/>
    </source>
</evidence>
<proteinExistence type="inferred from homology"/>
<dbReference type="InterPro" id="IPR011990">
    <property type="entry name" value="TPR-like_helical_dom_sf"/>
</dbReference>
<keyword evidence="8" id="KW-1185">Reference proteome</keyword>
<evidence type="ECO:0000313" key="8">
    <source>
        <dbReference type="Proteomes" id="UP001501442"/>
    </source>
</evidence>
<dbReference type="InterPro" id="IPR005158">
    <property type="entry name" value="BTAD"/>
</dbReference>
<dbReference type="SMART" id="SM01043">
    <property type="entry name" value="BTAD"/>
    <property type="match status" value="1"/>
</dbReference>
<evidence type="ECO:0000256" key="5">
    <source>
        <dbReference type="PROSITE-ProRule" id="PRU01091"/>
    </source>
</evidence>